<dbReference type="InterPro" id="IPR001810">
    <property type="entry name" value="F-box_dom"/>
</dbReference>
<keyword evidence="3" id="KW-1185">Reference proteome</keyword>
<gene>
    <name evidence="2" type="ORF">SARC_01418</name>
</gene>
<accession>A0A0L0GBR8</accession>
<dbReference type="Proteomes" id="UP000054560">
    <property type="component" value="Unassembled WGS sequence"/>
</dbReference>
<dbReference type="PROSITE" id="PS50181">
    <property type="entry name" value="FBOX"/>
    <property type="match status" value="1"/>
</dbReference>
<proteinExistence type="predicted"/>
<reference evidence="2 3" key="1">
    <citation type="submission" date="2011-02" db="EMBL/GenBank/DDBJ databases">
        <title>The Genome Sequence of Sphaeroforma arctica JP610.</title>
        <authorList>
            <consortium name="The Broad Institute Genome Sequencing Platform"/>
            <person name="Russ C."/>
            <person name="Cuomo C."/>
            <person name="Young S.K."/>
            <person name="Zeng Q."/>
            <person name="Gargeya S."/>
            <person name="Alvarado L."/>
            <person name="Berlin A."/>
            <person name="Chapman S.B."/>
            <person name="Chen Z."/>
            <person name="Freedman E."/>
            <person name="Gellesch M."/>
            <person name="Goldberg J."/>
            <person name="Griggs A."/>
            <person name="Gujja S."/>
            <person name="Heilman E."/>
            <person name="Heiman D."/>
            <person name="Howarth C."/>
            <person name="Mehta T."/>
            <person name="Neiman D."/>
            <person name="Pearson M."/>
            <person name="Roberts A."/>
            <person name="Saif S."/>
            <person name="Shea T."/>
            <person name="Shenoy N."/>
            <person name="Sisk P."/>
            <person name="Stolte C."/>
            <person name="Sykes S."/>
            <person name="White J."/>
            <person name="Yandava C."/>
            <person name="Burger G."/>
            <person name="Gray M.W."/>
            <person name="Holland P.W.H."/>
            <person name="King N."/>
            <person name="Lang F.B.F."/>
            <person name="Roger A.J."/>
            <person name="Ruiz-Trillo I."/>
            <person name="Haas B."/>
            <person name="Nusbaum C."/>
            <person name="Birren B."/>
        </authorList>
    </citation>
    <scope>NUCLEOTIDE SEQUENCE [LARGE SCALE GENOMIC DNA]</scope>
    <source>
        <strain evidence="2 3">JP610</strain>
    </source>
</reference>
<dbReference type="EMBL" id="KQ241651">
    <property type="protein sequence ID" value="KNC86462.1"/>
    <property type="molecule type" value="Genomic_DNA"/>
</dbReference>
<dbReference type="SUPFAM" id="SSF81383">
    <property type="entry name" value="F-box domain"/>
    <property type="match status" value="1"/>
</dbReference>
<protein>
    <recommendedName>
        <fullName evidence="1">F-box domain-containing protein</fullName>
    </recommendedName>
</protein>
<evidence type="ECO:0000259" key="1">
    <source>
        <dbReference type="PROSITE" id="PS50181"/>
    </source>
</evidence>
<dbReference type="InterPro" id="IPR036047">
    <property type="entry name" value="F-box-like_dom_sf"/>
</dbReference>
<dbReference type="GeneID" id="25901922"/>
<evidence type="ECO:0000313" key="3">
    <source>
        <dbReference type="Proteomes" id="UP000054560"/>
    </source>
</evidence>
<feature type="domain" description="F-box" evidence="1">
    <location>
        <begin position="31"/>
        <end position="79"/>
    </location>
</feature>
<sequence>MAQETLLQCRTESNHTVGKRCAGSVAKYRSVTPILNLPFEILEKICGFITDTDDLIELIHTCRRLCVVLKPDGKHWTLMIKRMWGNALPRWFIPSKVIKPGWTHSTQRGLSVVFEKVVQHECFEFFDYSIKVFRSLCKQLCYNSLYQLCRDWTMNSCYVCLHDERCLAPGKVLLKREITGKKRQLMLCVPHARATIPLGTIRDKYGLKPVDVDHLQDASIPQRSRRLQQPCYFTDNVLNRCIEVYGNLSVCGHTKVGEKK</sequence>
<evidence type="ECO:0000313" key="2">
    <source>
        <dbReference type="EMBL" id="KNC86462.1"/>
    </source>
</evidence>
<name>A0A0L0GBR8_9EUKA</name>
<dbReference type="RefSeq" id="XP_014160364.1">
    <property type="nucleotide sequence ID" value="XM_014304889.1"/>
</dbReference>
<organism evidence="2 3">
    <name type="scientific">Sphaeroforma arctica JP610</name>
    <dbReference type="NCBI Taxonomy" id="667725"/>
    <lineage>
        <taxon>Eukaryota</taxon>
        <taxon>Ichthyosporea</taxon>
        <taxon>Ichthyophonida</taxon>
        <taxon>Sphaeroforma</taxon>
    </lineage>
</organism>
<dbReference type="AlphaFoldDB" id="A0A0L0GBR8"/>